<reference evidence="1" key="1">
    <citation type="submission" date="2020-03" db="EMBL/GenBank/DDBJ databases">
        <title>Ferranicluibacter endophyticum gen. nov., sp. nov., a new genus isolated from Rubus ulmifolius Schott. stem.</title>
        <authorList>
            <person name="Roca-Couso R."/>
            <person name="Flores-Felix J.D."/>
            <person name="Igual J.M."/>
            <person name="Rivas R."/>
        </authorList>
    </citation>
    <scope>NUCLEOTIDE SEQUENCE</scope>
    <source>
        <strain evidence="1">CRRU44</strain>
    </source>
</reference>
<name>A0AA43ZBJ1_9HYPH</name>
<sequence>MPDRSRRVFLRESTADAHAALDDMIGAFDSLSSYKTYLRGMSAFRIPVEAMLAGRTWPDDLSLWSEQAFGALIQADLADLDVHPDEAVPVPPIGGAREDMLGMLYVLEGSALGARLLYRRAQALGLRADFGARHLAAQAEKSDRWSRFLHLLESDDAIEIDRVASASRATFTVAETAFRRAFHAAE</sequence>
<dbReference type="SUPFAM" id="SSF48613">
    <property type="entry name" value="Heme oxygenase-like"/>
    <property type="match status" value="1"/>
</dbReference>
<dbReference type="EMBL" id="JAANCM010000001">
    <property type="protein sequence ID" value="NHT74802.1"/>
    <property type="molecule type" value="Genomic_DNA"/>
</dbReference>
<dbReference type="CDD" id="cd19166">
    <property type="entry name" value="HemeO-bac"/>
    <property type="match status" value="1"/>
</dbReference>
<dbReference type="RefSeq" id="WP_167126850.1">
    <property type="nucleotide sequence ID" value="NZ_JAANCM010000001.1"/>
</dbReference>
<gene>
    <name evidence="1" type="ORF">G8E10_03425</name>
</gene>
<accession>A0AA43ZBJ1</accession>
<dbReference type="Gene3D" id="1.20.910.10">
    <property type="entry name" value="Heme oxygenase-like"/>
    <property type="match status" value="1"/>
</dbReference>
<comment type="caution">
    <text evidence="1">The sequence shown here is derived from an EMBL/GenBank/DDBJ whole genome shotgun (WGS) entry which is preliminary data.</text>
</comment>
<dbReference type="Proteomes" id="UP001155840">
    <property type="component" value="Unassembled WGS sequence"/>
</dbReference>
<keyword evidence="2" id="KW-1185">Reference proteome</keyword>
<dbReference type="AlphaFoldDB" id="A0AA43ZBJ1"/>
<evidence type="ECO:0000313" key="1">
    <source>
        <dbReference type="EMBL" id="NHT74802.1"/>
    </source>
</evidence>
<dbReference type="InterPro" id="IPR016084">
    <property type="entry name" value="Haem_Oase-like_multi-hlx"/>
</dbReference>
<proteinExistence type="predicted"/>
<organism evidence="1 2">
    <name type="scientific">Ferranicluibacter rubi</name>
    <dbReference type="NCBI Taxonomy" id="2715133"/>
    <lineage>
        <taxon>Bacteria</taxon>
        <taxon>Pseudomonadati</taxon>
        <taxon>Pseudomonadota</taxon>
        <taxon>Alphaproteobacteria</taxon>
        <taxon>Hyphomicrobiales</taxon>
        <taxon>Rhizobiaceae</taxon>
        <taxon>Ferranicluibacter</taxon>
    </lineage>
</organism>
<evidence type="ECO:0000313" key="2">
    <source>
        <dbReference type="Proteomes" id="UP001155840"/>
    </source>
</evidence>
<protein>
    <submittedName>
        <fullName evidence="1">Biliverdin-producing heme oxygenase</fullName>
    </submittedName>
</protein>